<protein>
    <submittedName>
        <fullName evidence="1">Uncharacterized protein</fullName>
    </submittedName>
</protein>
<dbReference type="EMBL" id="BNJK01000002">
    <property type="protein sequence ID" value="GHO99866.1"/>
    <property type="molecule type" value="Genomic_DNA"/>
</dbReference>
<gene>
    <name evidence="1" type="ORF">KSF_099140</name>
</gene>
<proteinExistence type="predicted"/>
<dbReference type="Proteomes" id="UP000597444">
    <property type="component" value="Unassembled WGS sequence"/>
</dbReference>
<accession>A0A8J3ISA6</accession>
<evidence type="ECO:0000313" key="1">
    <source>
        <dbReference type="EMBL" id="GHO99866.1"/>
    </source>
</evidence>
<sequence>MEEIELLPQALREQSLSEQEVVLPYHEALDALELLVRARWALLGWEGWVKYPDGRHGHPPGGVMGTESIERETAETWESYVQRSARFCVETINQEQQAWDVNPGNAHLILYFCLTAAPPEE</sequence>
<keyword evidence="2" id="KW-1185">Reference proteome</keyword>
<name>A0A8J3ISA6_9CHLR</name>
<evidence type="ECO:0000313" key="2">
    <source>
        <dbReference type="Proteomes" id="UP000597444"/>
    </source>
</evidence>
<comment type="caution">
    <text evidence="1">The sequence shown here is derived from an EMBL/GenBank/DDBJ whole genome shotgun (WGS) entry which is preliminary data.</text>
</comment>
<reference evidence="1" key="1">
    <citation type="submission" date="2020-10" db="EMBL/GenBank/DDBJ databases">
        <title>Taxonomic study of unclassified bacteria belonging to the class Ktedonobacteria.</title>
        <authorList>
            <person name="Yabe S."/>
            <person name="Wang C.M."/>
            <person name="Zheng Y."/>
            <person name="Sakai Y."/>
            <person name="Cavaletti L."/>
            <person name="Monciardini P."/>
            <person name="Donadio S."/>
        </authorList>
    </citation>
    <scope>NUCLEOTIDE SEQUENCE</scope>
    <source>
        <strain evidence="1">ID150040</strain>
    </source>
</reference>
<dbReference type="AlphaFoldDB" id="A0A8J3ISA6"/>
<organism evidence="1 2">
    <name type="scientific">Reticulibacter mediterranei</name>
    <dbReference type="NCBI Taxonomy" id="2778369"/>
    <lineage>
        <taxon>Bacteria</taxon>
        <taxon>Bacillati</taxon>
        <taxon>Chloroflexota</taxon>
        <taxon>Ktedonobacteria</taxon>
        <taxon>Ktedonobacterales</taxon>
        <taxon>Reticulibacteraceae</taxon>
        <taxon>Reticulibacter</taxon>
    </lineage>
</organism>
<dbReference type="RefSeq" id="WP_220210478.1">
    <property type="nucleotide sequence ID" value="NZ_BNJK01000002.1"/>
</dbReference>